<dbReference type="AlphaFoldDB" id="A0A4R1CFY2"/>
<proteinExistence type="predicted"/>
<gene>
    <name evidence="1" type="ORF">EPD65_07250</name>
</gene>
<protein>
    <submittedName>
        <fullName evidence="1">Uncharacterized protein</fullName>
    </submittedName>
</protein>
<keyword evidence="2" id="KW-1185">Reference proteome</keyword>
<evidence type="ECO:0000313" key="1">
    <source>
        <dbReference type="EMBL" id="TCJ28956.1"/>
    </source>
</evidence>
<dbReference type="EMBL" id="SJZJ01000009">
    <property type="protein sequence ID" value="TCJ28956.1"/>
    <property type="molecule type" value="Genomic_DNA"/>
</dbReference>
<dbReference type="Proteomes" id="UP000295453">
    <property type="component" value="Unassembled WGS sequence"/>
</dbReference>
<comment type="caution">
    <text evidence="1">The sequence shown here is derived from an EMBL/GenBank/DDBJ whole genome shotgun (WGS) entry which is preliminary data.</text>
</comment>
<sequence>MAGVLPFPLLIAHKPEWRTYRFYNGADGPARVARTGANAWDNDTCVDGDDVQQSNHWPVPGVHEGFRAGDVARHARLDRLRSVVVARLRTDRGRTRIPTCAEQLIEGKKHGVTPCFEIKTWTEAGLRRLKADADAAGVPLVIMGQPGRVDALRFGHEIGCVTILLTRGVVPADWGDFLTYAKGSAAACRGIPAVARLGTGPRNATAFGAGCNAANVRSVRRAVEREQREGVR</sequence>
<organism evidence="1 2">
    <name type="scientific">Nocardioides jejuensis</name>
    <dbReference type="NCBI Taxonomy" id="2502782"/>
    <lineage>
        <taxon>Bacteria</taxon>
        <taxon>Bacillati</taxon>
        <taxon>Actinomycetota</taxon>
        <taxon>Actinomycetes</taxon>
        <taxon>Propionibacteriales</taxon>
        <taxon>Nocardioidaceae</taxon>
        <taxon>Nocardioides</taxon>
    </lineage>
</organism>
<dbReference type="RefSeq" id="WP_131582664.1">
    <property type="nucleotide sequence ID" value="NZ_SJZJ01000009.1"/>
</dbReference>
<reference evidence="1 2" key="1">
    <citation type="submission" date="2019-03" db="EMBL/GenBank/DDBJ databases">
        <authorList>
            <person name="Kim M.K.M."/>
        </authorList>
    </citation>
    <scope>NUCLEOTIDE SEQUENCE [LARGE SCALE GENOMIC DNA]</scope>
    <source>
        <strain evidence="1 2">18JY15-6</strain>
    </source>
</reference>
<accession>A0A4R1CFY2</accession>
<evidence type="ECO:0000313" key="2">
    <source>
        <dbReference type="Proteomes" id="UP000295453"/>
    </source>
</evidence>
<name>A0A4R1CFY2_9ACTN</name>